<evidence type="ECO:0000313" key="2">
    <source>
        <dbReference type="EMBL" id="KAK0611398.1"/>
    </source>
</evidence>
<comment type="caution">
    <text evidence="2">The sequence shown here is derived from an EMBL/GenBank/DDBJ whole genome shotgun (WGS) entry which is preliminary data.</text>
</comment>
<keyword evidence="1" id="KW-0732">Signal</keyword>
<proteinExistence type="predicted"/>
<evidence type="ECO:0000313" key="3">
    <source>
        <dbReference type="Proteomes" id="UP001175000"/>
    </source>
</evidence>
<sequence>MVVVLLLAADCGLGIGTGPRACPSTTLTSVKCSRTPGQQTPSVGVNQALTSKYVLGERERAVSRWCGYREREVGWQGRKLLRELNFFFPPDLARKNTVHHSVFLPLWMSLGELLNIPLSNRPLPHPPLLCRCPTARLSFVDTSQLLMIVAPGGLSGTWPVGGVTCVLT</sequence>
<name>A0AA39WB27_9PEZI</name>
<dbReference type="AlphaFoldDB" id="A0AA39WB27"/>
<accession>A0AA39WB27</accession>
<organism evidence="2 3">
    <name type="scientific">Immersiella caudata</name>
    <dbReference type="NCBI Taxonomy" id="314043"/>
    <lineage>
        <taxon>Eukaryota</taxon>
        <taxon>Fungi</taxon>
        <taxon>Dikarya</taxon>
        <taxon>Ascomycota</taxon>
        <taxon>Pezizomycotina</taxon>
        <taxon>Sordariomycetes</taxon>
        <taxon>Sordariomycetidae</taxon>
        <taxon>Sordariales</taxon>
        <taxon>Lasiosphaeriaceae</taxon>
        <taxon>Immersiella</taxon>
    </lineage>
</organism>
<feature type="chain" id="PRO_5041295476" description="Secreted protein" evidence="1">
    <location>
        <begin position="17"/>
        <end position="168"/>
    </location>
</feature>
<evidence type="ECO:0008006" key="4">
    <source>
        <dbReference type="Google" id="ProtNLM"/>
    </source>
</evidence>
<evidence type="ECO:0000256" key="1">
    <source>
        <dbReference type="SAM" id="SignalP"/>
    </source>
</evidence>
<dbReference type="Proteomes" id="UP001175000">
    <property type="component" value="Unassembled WGS sequence"/>
</dbReference>
<feature type="signal peptide" evidence="1">
    <location>
        <begin position="1"/>
        <end position="16"/>
    </location>
</feature>
<protein>
    <recommendedName>
        <fullName evidence="4">Secreted protein</fullName>
    </recommendedName>
</protein>
<dbReference type="EMBL" id="JAULSU010000007">
    <property type="protein sequence ID" value="KAK0611398.1"/>
    <property type="molecule type" value="Genomic_DNA"/>
</dbReference>
<reference evidence="2" key="1">
    <citation type="submission" date="2023-06" db="EMBL/GenBank/DDBJ databases">
        <title>Genome-scale phylogeny and comparative genomics of the fungal order Sordariales.</title>
        <authorList>
            <consortium name="Lawrence Berkeley National Laboratory"/>
            <person name="Hensen N."/>
            <person name="Bonometti L."/>
            <person name="Westerberg I."/>
            <person name="Brannstrom I.O."/>
            <person name="Guillou S."/>
            <person name="Cros-Aarteil S."/>
            <person name="Calhoun S."/>
            <person name="Haridas S."/>
            <person name="Kuo A."/>
            <person name="Mondo S."/>
            <person name="Pangilinan J."/>
            <person name="Riley R."/>
            <person name="Labutti K."/>
            <person name="Andreopoulos B."/>
            <person name="Lipzen A."/>
            <person name="Chen C."/>
            <person name="Yanf M."/>
            <person name="Daum C."/>
            <person name="Ng V."/>
            <person name="Clum A."/>
            <person name="Steindorff A."/>
            <person name="Ohm R."/>
            <person name="Martin F."/>
            <person name="Silar P."/>
            <person name="Natvig D."/>
            <person name="Lalanne C."/>
            <person name="Gautier V."/>
            <person name="Ament-Velasquez S.L."/>
            <person name="Kruys A."/>
            <person name="Hutchinson M.I."/>
            <person name="Powell A.J."/>
            <person name="Barry K."/>
            <person name="Miller A.N."/>
            <person name="Grigoriev I.V."/>
            <person name="Debuchy R."/>
            <person name="Gladieux P."/>
            <person name="Thoren M.H."/>
            <person name="Johannesson H."/>
        </authorList>
    </citation>
    <scope>NUCLEOTIDE SEQUENCE</scope>
    <source>
        <strain evidence="2">CBS 606.72</strain>
    </source>
</reference>
<gene>
    <name evidence="2" type="ORF">B0T14DRAFT_327460</name>
</gene>
<keyword evidence="3" id="KW-1185">Reference proteome</keyword>